<evidence type="ECO:0000313" key="2">
    <source>
        <dbReference type="Proteomes" id="UP000261704"/>
    </source>
</evidence>
<name>A0A347UG42_9RHOB</name>
<evidence type="ECO:0000313" key="1">
    <source>
        <dbReference type="EMBL" id="AXX97820.1"/>
    </source>
</evidence>
<gene>
    <name evidence="1" type="ORF">BAR1_07690</name>
</gene>
<reference evidence="1 2" key="1">
    <citation type="submission" date="2018-09" db="EMBL/GenBank/DDBJ databases">
        <title>Profundibacter amoris BAR1 gen. nov., sp. nov., a new member of the Roseobacter clade isolated at Lokis Castle Vent Field on the Arctic Mid-Oceanic Ridge.</title>
        <authorList>
            <person name="Le Moine Bauer S."/>
            <person name="Sjoeberg A.G."/>
            <person name="L'Haridon S."/>
            <person name="Stokke R."/>
            <person name="Roalkvam I."/>
            <person name="Steen I.H."/>
            <person name="Dahle H."/>
        </authorList>
    </citation>
    <scope>NUCLEOTIDE SEQUENCE [LARGE SCALE GENOMIC DNA]</scope>
    <source>
        <strain evidence="1 2">BAR1</strain>
    </source>
</reference>
<dbReference type="EMBL" id="CP032125">
    <property type="protein sequence ID" value="AXX97820.1"/>
    <property type="molecule type" value="Genomic_DNA"/>
</dbReference>
<dbReference type="AlphaFoldDB" id="A0A347UG42"/>
<dbReference type="InterPro" id="IPR002110">
    <property type="entry name" value="Ankyrin_rpt"/>
</dbReference>
<dbReference type="InterPro" id="IPR036770">
    <property type="entry name" value="Ankyrin_rpt-contain_sf"/>
</dbReference>
<proteinExistence type="predicted"/>
<dbReference type="Gene3D" id="1.25.40.20">
    <property type="entry name" value="Ankyrin repeat-containing domain"/>
    <property type="match status" value="1"/>
</dbReference>
<accession>A0A347UG42</accession>
<dbReference type="Proteomes" id="UP000261704">
    <property type="component" value="Chromosome"/>
</dbReference>
<dbReference type="RefSeq" id="WP_118942477.1">
    <property type="nucleotide sequence ID" value="NZ_CP032125.1"/>
</dbReference>
<dbReference type="Pfam" id="PF12796">
    <property type="entry name" value="Ank_2"/>
    <property type="match status" value="1"/>
</dbReference>
<keyword evidence="2" id="KW-1185">Reference proteome</keyword>
<dbReference type="SUPFAM" id="SSF48403">
    <property type="entry name" value="Ankyrin repeat"/>
    <property type="match status" value="1"/>
</dbReference>
<dbReference type="OrthoDB" id="8446609at2"/>
<dbReference type="KEGG" id="pamo:BAR1_07690"/>
<protein>
    <submittedName>
        <fullName evidence="1">Ankyrin repeat domain-containing protein</fullName>
    </submittedName>
</protein>
<organism evidence="1 2">
    <name type="scientific">Profundibacter amoris</name>
    <dbReference type="NCBI Taxonomy" id="2171755"/>
    <lineage>
        <taxon>Bacteria</taxon>
        <taxon>Pseudomonadati</taxon>
        <taxon>Pseudomonadota</taxon>
        <taxon>Alphaproteobacteria</taxon>
        <taxon>Rhodobacterales</taxon>
        <taxon>Paracoccaceae</taxon>
        <taxon>Profundibacter</taxon>
    </lineage>
</organism>
<sequence>MKKPHKHMNFDDDNSNGGFSDLNIFRCIMNNDIQGVDACLTLESREINRSHPETGITPLMLAAGQNLEFMVSHLLLKNHVDLFVKDVFGRSALDHARLNPRIVKLLLDGKTRRRNPSFPGSNLN</sequence>